<dbReference type="PANTHER" id="PTHR16223:SF338">
    <property type="entry name" value="TRANSCRIPTION FACTOR RSL2"/>
    <property type="match status" value="1"/>
</dbReference>
<keyword evidence="3" id="KW-0238">DNA-binding</keyword>
<name>A0A803N173_CHEQI</name>
<dbReference type="AlphaFoldDB" id="A0A803N173"/>
<dbReference type="GO" id="GO:0000981">
    <property type="term" value="F:DNA-binding transcription factor activity, RNA polymerase II-specific"/>
    <property type="evidence" value="ECO:0007669"/>
    <property type="project" value="TreeGrafter"/>
</dbReference>
<evidence type="ECO:0000256" key="6">
    <source>
        <dbReference type="SAM" id="MobiDB-lite"/>
    </source>
</evidence>
<evidence type="ECO:0000256" key="3">
    <source>
        <dbReference type="ARBA" id="ARBA00023125"/>
    </source>
</evidence>
<dbReference type="InterPro" id="IPR011598">
    <property type="entry name" value="bHLH_dom"/>
</dbReference>
<proteinExistence type="predicted"/>
<reference evidence="8" key="2">
    <citation type="submission" date="2021-03" db="UniProtKB">
        <authorList>
            <consortium name="EnsemblPlants"/>
        </authorList>
    </citation>
    <scope>IDENTIFICATION</scope>
</reference>
<feature type="compositionally biased region" description="Basic and acidic residues" evidence="6">
    <location>
        <begin position="179"/>
        <end position="201"/>
    </location>
</feature>
<dbReference type="Gramene" id="AUR62038707-RA">
    <property type="protein sequence ID" value="AUR62038707-RA:cds"/>
    <property type="gene ID" value="AUR62038707"/>
</dbReference>
<evidence type="ECO:0000313" key="8">
    <source>
        <dbReference type="EnsemblPlants" id="AUR62038707-RA:cds"/>
    </source>
</evidence>
<evidence type="ECO:0000256" key="5">
    <source>
        <dbReference type="ARBA" id="ARBA00023242"/>
    </source>
</evidence>
<feature type="domain" description="BHLH" evidence="7">
    <location>
        <begin position="265"/>
        <end position="314"/>
    </location>
</feature>
<dbReference type="GO" id="GO:0048766">
    <property type="term" value="P:root hair initiation"/>
    <property type="evidence" value="ECO:0007669"/>
    <property type="project" value="UniProtKB-ARBA"/>
</dbReference>
<dbReference type="KEGG" id="cqi:110730655"/>
<sequence>MMMEAEWGSFNGISVNDEADFMAQLFPNCSLEQELESCSLALSSSCYSGMTEDDRLDSSSFFSTDDKNFNSYCLSQGSNYSGGSSSITVVYPYHENFCLSETHQIFAANDNSCHFPVDLCPSAAKNFIQRFPGNSMERSDSLNLEISCGGSFEDQPELSENKHLQLKQEYEMSEVEPASEDRSSGLFESGKKRSRISEKGKRSVRTKRNQKSGSDDEDNAPDFTKQNSSTSSEELEECNGSQELGSKETAAAVKMNGKTRASRGAATDPQSLYARKRRERINERLRILQSLVPNGTKVDISTMLEEAVHYVKFLQLQIKLLSSDEMWMYAPLAYNGVDFGLDSKISALL</sequence>
<dbReference type="Pfam" id="PF00010">
    <property type="entry name" value="HLH"/>
    <property type="match status" value="1"/>
</dbReference>
<dbReference type="PROSITE" id="PS50888">
    <property type="entry name" value="BHLH"/>
    <property type="match status" value="1"/>
</dbReference>
<accession>A0A803N173</accession>
<protein>
    <recommendedName>
        <fullName evidence="7">BHLH domain-containing protein</fullName>
    </recommendedName>
</protein>
<gene>
    <name evidence="8" type="primary">LOC110730655</name>
</gene>
<evidence type="ECO:0000256" key="4">
    <source>
        <dbReference type="ARBA" id="ARBA00023163"/>
    </source>
</evidence>
<dbReference type="Proteomes" id="UP000596660">
    <property type="component" value="Unplaced"/>
</dbReference>
<reference evidence="8" key="1">
    <citation type="journal article" date="2017" name="Nature">
        <title>The genome of Chenopodium quinoa.</title>
        <authorList>
            <person name="Jarvis D.E."/>
            <person name="Ho Y.S."/>
            <person name="Lightfoot D.J."/>
            <person name="Schmoeckel S.M."/>
            <person name="Li B."/>
            <person name="Borm T.J.A."/>
            <person name="Ohyanagi H."/>
            <person name="Mineta K."/>
            <person name="Michell C.T."/>
            <person name="Saber N."/>
            <person name="Kharbatia N.M."/>
            <person name="Rupper R.R."/>
            <person name="Sharp A.R."/>
            <person name="Dally N."/>
            <person name="Boughton B.A."/>
            <person name="Woo Y.H."/>
            <person name="Gao G."/>
            <person name="Schijlen E.G.W.M."/>
            <person name="Guo X."/>
            <person name="Momin A.A."/>
            <person name="Negrao S."/>
            <person name="Al-Babili S."/>
            <person name="Gehring C."/>
            <person name="Roessner U."/>
            <person name="Jung C."/>
            <person name="Murphy K."/>
            <person name="Arold S.T."/>
            <person name="Gojobori T."/>
            <person name="van der Linden C.G."/>
            <person name="van Loo E.N."/>
            <person name="Jellen E.N."/>
            <person name="Maughan P.J."/>
            <person name="Tester M."/>
        </authorList>
    </citation>
    <scope>NUCLEOTIDE SEQUENCE [LARGE SCALE GENOMIC DNA]</scope>
    <source>
        <strain evidence="8">cv. PI 614886</strain>
    </source>
</reference>
<dbReference type="GeneID" id="110730655"/>
<evidence type="ECO:0000256" key="2">
    <source>
        <dbReference type="ARBA" id="ARBA00023015"/>
    </source>
</evidence>
<comment type="subcellular location">
    <subcellularLocation>
        <location evidence="1">Nucleus</location>
    </subcellularLocation>
</comment>
<keyword evidence="9" id="KW-1185">Reference proteome</keyword>
<keyword evidence="5" id="KW-0539">Nucleus</keyword>
<evidence type="ECO:0000259" key="7">
    <source>
        <dbReference type="PROSITE" id="PS50888"/>
    </source>
</evidence>
<feature type="region of interest" description="Disordered" evidence="6">
    <location>
        <begin position="171"/>
        <end position="247"/>
    </location>
</feature>
<dbReference type="SMART" id="SM00353">
    <property type="entry name" value="HLH"/>
    <property type="match status" value="1"/>
</dbReference>
<organism evidence="8 9">
    <name type="scientific">Chenopodium quinoa</name>
    <name type="common">Quinoa</name>
    <dbReference type="NCBI Taxonomy" id="63459"/>
    <lineage>
        <taxon>Eukaryota</taxon>
        <taxon>Viridiplantae</taxon>
        <taxon>Streptophyta</taxon>
        <taxon>Embryophyta</taxon>
        <taxon>Tracheophyta</taxon>
        <taxon>Spermatophyta</taxon>
        <taxon>Magnoliopsida</taxon>
        <taxon>eudicotyledons</taxon>
        <taxon>Gunneridae</taxon>
        <taxon>Pentapetalae</taxon>
        <taxon>Caryophyllales</taxon>
        <taxon>Chenopodiaceae</taxon>
        <taxon>Chenopodioideae</taxon>
        <taxon>Atripliceae</taxon>
        <taxon>Chenopodium</taxon>
    </lineage>
</organism>
<dbReference type="OMA" id="GHENDHQ"/>
<keyword evidence="4" id="KW-0804">Transcription</keyword>
<dbReference type="GO" id="GO:0046983">
    <property type="term" value="F:protein dimerization activity"/>
    <property type="evidence" value="ECO:0007669"/>
    <property type="project" value="InterPro"/>
</dbReference>
<keyword evidence="2" id="KW-0805">Transcription regulation</keyword>
<dbReference type="PANTHER" id="PTHR16223">
    <property type="entry name" value="TRANSCRIPTION FACTOR BHLH83-RELATED"/>
    <property type="match status" value="1"/>
</dbReference>
<dbReference type="OrthoDB" id="651283at2759"/>
<dbReference type="FunFam" id="4.10.280.10:FF:000022">
    <property type="entry name" value="Basic helix-loop-helix transcription factor"/>
    <property type="match status" value="1"/>
</dbReference>
<dbReference type="InterPro" id="IPR045843">
    <property type="entry name" value="IND-like"/>
</dbReference>
<dbReference type="CDD" id="cd11454">
    <property type="entry name" value="bHLH_AtIND_like"/>
    <property type="match status" value="1"/>
</dbReference>
<dbReference type="InterPro" id="IPR036638">
    <property type="entry name" value="HLH_DNA-bd_sf"/>
</dbReference>
<dbReference type="Gene3D" id="4.10.280.10">
    <property type="entry name" value="Helix-loop-helix DNA-binding domain"/>
    <property type="match status" value="1"/>
</dbReference>
<evidence type="ECO:0000313" key="9">
    <source>
        <dbReference type="Proteomes" id="UP000596660"/>
    </source>
</evidence>
<dbReference type="SUPFAM" id="SSF47459">
    <property type="entry name" value="HLH, helix-loop-helix DNA-binding domain"/>
    <property type="match status" value="1"/>
</dbReference>
<dbReference type="GO" id="GO:0005634">
    <property type="term" value="C:nucleus"/>
    <property type="evidence" value="ECO:0007669"/>
    <property type="project" value="UniProtKB-SubCell"/>
</dbReference>
<dbReference type="RefSeq" id="XP_021766161.1">
    <property type="nucleotide sequence ID" value="XM_021910469.1"/>
</dbReference>
<dbReference type="GO" id="GO:0000978">
    <property type="term" value="F:RNA polymerase II cis-regulatory region sequence-specific DNA binding"/>
    <property type="evidence" value="ECO:0007669"/>
    <property type="project" value="TreeGrafter"/>
</dbReference>
<evidence type="ECO:0000256" key="1">
    <source>
        <dbReference type="ARBA" id="ARBA00004123"/>
    </source>
</evidence>
<dbReference type="EnsemblPlants" id="AUR62038707-RA">
    <property type="protein sequence ID" value="AUR62038707-RA:cds"/>
    <property type="gene ID" value="AUR62038707"/>
</dbReference>